<dbReference type="AlphaFoldDB" id="A0A6P1M944"/>
<dbReference type="KEGG" id="taer:GT409_13510"/>
<dbReference type="InterPro" id="IPR044934">
    <property type="entry name" value="Streptopain_sf"/>
</dbReference>
<feature type="active site" description="Proton acceptor" evidence="6">
    <location>
        <position position="321"/>
    </location>
</feature>
<proteinExistence type="inferred from homology"/>
<keyword evidence="3" id="KW-0732">Signal</keyword>
<dbReference type="SUPFAM" id="SSF54001">
    <property type="entry name" value="Cysteine proteinases"/>
    <property type="match status" value="1"/>
</dbReference>
<dbReference type="Gene3D" id="2.60.120.200">
    <property type="match status" value="1"/>
</dbReference>
<evidence type="ECO:0000313" key="8">
    <source>
        <dbReference type="EMBL" id="QHI70411.1"/>
    </source>
</evidence>
<dbReference type="InterPro" id="IPR000200">
    <property type="entry name" value="Peptidase_C10"/>
</dbReference>
<keyword evidence="5" id="KW-0788">Thiol protease</keyword>
<dbReference type="InterPro" id="IPR038765">
    <property type="entry name" value="Papain-like_cys_pep_sf"/>
</dbReference>
<keyword evidence="2" id="KW-0645">Protease</keyword>
<dbReference type="Proteomes" id="UP000464954">
    <property type="component" value="Chromosome"/>
</dbReference>
<evidence type="ECO:0000313" key="9">
    <source>
        <dbReference type="Proteomes" id="UP000464954"/>
    </source>
</evidence>
<comment type="similarity">
    <text evidence="1">Belongs to the peptidase C10 family.</text>
</comment>
<organism evidence="8 9">
    <name type="scientific">Tichowtungia aerotolerans</name>
    <dbReference type="NCBI Taxonomy" id="2697043"/>
    <lineage>
        <taxon>Bacteria</taxon>
        <taxon>Pseudomonadati</taxon>
        <taxon>Kiritimatiellota</taxon>
        <taxon>Tichowtungiia</taxon>
        <taxon>Tichowtungiales</taxon>
        <taxon>Tichowtungiaceae</taxon>
        <taxon>Tichowtungia</taxon>
    </lineage>
</organism>
<evidence type="ECO:0000256" key="4">
    <source>
        <dbReference type="ARBA" id="ARBA00022801"/>
    </source>
</evidence>
<dbReference type="GO" id="GO:0008234">
    <property type="term" value="F:cysteine-type peptidase activity"/>
    <property type="evidence" value="ECO:0007669"/>
    <property type="project" value="UniProtKB-KW"/>
</dbReference>
<dbReference type="Pfam" id="PF13734">
    <property type="entry name" value="Inhibitor_I69"/>
    <property type="match status" value="1"/>
</dbReference>
<keyword evidence="9" id="KW-1185">Reference proteome</keyword>
<dbReference type="InterPro" id="IPR025896">
    <property type="entry name" value="Spi_Prtas-inh"/>
</dbReference>
<feature type="domain" description="Spi protease inhibitor" evidence="7">
    <location>
        <begin position="6"/>
        <end position="110"/>
    </location>
</feature>
<evidence type="ECO:0000256" key="1">
    <source>
        <dbReference type="ARBA" id="ARBA00009693"/>
    </source>
</evidence>
<name>A0A6P1M944_9BACT</name>
<evidence type="ECO:0000256" key="6">
    <source>
        <dbReference type="PIRSR" id="PIRSR600200-1"/>
    </source>
</evidence>
<dbReference type="RefSeq" id="WP_160629588.1">
    <property type="nucleotide sequence ID" value="NZ_CP047593.1"/>
</dbReference>
<gene>
    <name evidence="8" type="ORF">GT409_13510</name>
</gene>
<protein>
    <recommendedName>
        <fullName evidence="7">Spi protease inhibitor domain-containing protein</fullName>
    </recommendedName>
</protein>
<sequence>MSAVWAETISQDEALEYGRNWLGLQADSLSSNSVSVAASAEPDIVIVTYTLKDSSGTPTVYVLDAASQGFLILSADDRVQPVLGYGDKLPENSEIPPNVKYWLQSMSAQIEVVRASAGTSVHSGWSDPTVSRVAAVAATDASSGDIGPLLQTAWHQGDFYNAYCPADPDATTGNGLTWAGCVATAMAQVMRYYEYPFRGRYSFAYEDERYGTQSENFGQHIYNWTNMPNQLTATNLDVCRLIRDCGVAVKMIYGPDSSGSYTRSVLDAMALYFGYSIHANMVVRMASGEESESWKTMLLNELIAARPVFYAGKQPDNQSGHAFVCDGYRASDDTFHFNWGWRGYYNGYYSVNDLSPSSVDYNGRQYMLLGLQPQSPMPNVLLLSRNGAGTWERVVDANEDGIKLKDNAVEPSSDYFIEIVSSGGSHSDWLISSELYIPPGTHASLEFDYLAYMGPSSLRVFVSTHAGNSVDLFTNQVAERVESSGMAAPDHCSVSLNDYAGQTLRIGVEVYETSAYTIMDNFAVYSTVPVTVVGAGHGTVRPDDVVEIPYLHDGQFDVEADPYYHIASIVTNGQKWADDSILSGIPQTNLVWSQLTTASTMTVCFAENTAPAGTPEWWLAEHGLTNDAVAVEESNDQDGDGFSACDEFIAGTVPTDPQSRFYASSCTSVAGGQWELTWPSVSGRVYSVEWTPSLSDQDFSVLATNIIASPPINSVTLPAAERNVFYRLTVGRQ</sequence>
<feature type="active site" description="Nucleophile" evidence="6">
    <location>
        <position position="181"/>
    </location>
</feature>
<dbReference type="EMBL" id="CP047593">
    <property type="protein sequence ID" value="QHI70411.1"/>
    <property type="molecule type" value="Genomic_DNA"/>
</dbReference>
<keyword evidence="4" id="KW-0378">Hydrolase</keyword>
<evidence type="ECO:0000259" key="7">
    <source>
        <dbReference type="Pfam" id="PF13734"/>
    </source>
</evidence>
<accession>A0A6P1M944</accession>
<evidence type="ECO:0000256" key="2">
    <source>
        <dbReference type="ARBA" id="ARBA00022670"/>
    </source>
</evidence>
<dbReference type="PRINTS" id="PR00797">
    <property type="entry name" value="STREPTOPAIN"/>
</dbReference>
<dbReference type="Pfam" id="PF01640">
    <property type="entry name" value="Peptidase_C10"/>
    <property type="match status" value="1"/>
</dbReference>
<reference evidence="8 9" key="1">
    <citation type="submission" date="2020-01" db="EMBL/GenBank/DDBJ databases">
        <title>Ponticoccus aerotolerans gen. nov., sp. nov., an anaerobic bacterium and proposal of Ponticoccusceae fam. nov., Ponticoccusles ord. nov. and Ponticoccuse classis nov. in the phylum Kiritimatiellaeota.</title>
        <authorList>
            <person name="Zhou L.Y."/>
            <person name="Du Z.J."/>
        </authorList>
    </citation>
    <scope>NUCLEOTIDE SEQUENCE [LARGE SCALE GENOMIC DNA]</scope>
    <source>
        <strain evidence="8 9">S-5007</strain>
    </source>
</reference>
<evidence type="ECO:0000256" key="3">
    <source>
        <dbReference type="ARBA" id="ARBA00022729"/>
    </source>
</evidence>
<dbReference type="GO" id="GO:0006508">
    <property type="term" value="P:proteolysis"/>
    <property type="evidence" value="ECO:0007669"/>
    <property type="project" value="UniProtKB-KW"/>
</dbReference>
<dbReference type="Gene3D" id="3.90.70.50">
    <property type="entry name" value="Peptidase C10, streptopain"/>
    <property type="match status" value="2"/>
</dbReference>
<evidence type="ECO:0000256" key="5">
    <source>
        <dbReference type="ARBA" id="ARBA00022807"/>
    </source>
</evidence>